<dbReference type="OrthoDB" id="5278621at2759"/>
<dbReference type="Proteomes" id="UP000054516">
    <property type="component" value="Unassembled WGS sequence"/>
</dbReference>
<accession>A0A1S8A6Z5</accession>
<organism evidence="2">
    <name type="scientific">Rosellinia necatrix</name>
    <name type="common">White root-rot fungus</name>
    <dbReference type="NCBI Taxonomy" id="77044"/>
    <lineage>
        <taxon>Eukaryota</taxon>
        <taxon>Fungi</taxon>
        <taxon>Dikarya</taxon>
        <taxon>Ascomycota</taxon>
        <taxon>Pezizomycotina</taxon>
        <taxon>Sordariomycetes</taxon>
        <taxon>Xylariomycetidae</taxon>
        <taxon>Xylariales</taxon>
        <taxon>Xylariaceae</taxon>
        <taxon>Rosellinia</taxon>
    </lineage>
</organism>
<gene>
    <name evidence="2" type="ORF">SAMD00023353_1401920</name>
</gene>
<protein>
    <submittedName>
        <fullName evidence="2">Uncharacterized protein</fullName>
    </submittedName>
</protein>
<evidence type="ECO:0000256" key="1">
    <source>
        <dbReference type="SAM" id="MobiDB-lite"/>
    </source>
</evidence>
<dbReference type="AlphaFoldDB" id="A0A1S8A6Z5"/>
<keyword evidence="3" id="KW-1185">Reference proteome</keyword>
<name>A0A1S8A6Z5_ROSNE</name>
<reference evidence="2" key="1">
    <citation type="submission" date="2016-03" db="EMBL/GenBank/DDBJ databases">
        <title>Draft genome sequence of Rosellinia necatrix.</title>
        <authorList>
            <person name="Kanematsu S."/>
        </authorList>
    </citation>
    <scope>NUCLEOTIDE SEQUENCE [LARGE SCALE GENOMIC DNA]</scope>
    <source>
        <strain evidence="2">W97</strain>
    </source>
</reference>
<sequence>MTDETTAMADKLGAEKKSTNPEPQGNSSIISSEGARRRERSAARSARTAWWAPSPTRARTGLGGHVERAAEPERQLSAVPGERFRPMRFVMKFC</sequence>
<evidence type="ECO:0000313" key="2">
    <source>
        <dbReference type="EMBL" id="GAW25867.1"/>
    </source>
</evidence>
<feature type="region of interest" description="Disordered" evidence="1">
    <location>
        <begin position="1"/>
        <end position="68"/>
    </location>
</feature>
<proteinExistence type="predicted"/>
<dbReference type="EMBL" id="DF977459">
    <property type="protein sequence ID" value="GAW25867.1"/>
    <property type="molecule type" value="Genomic_DNA"/>
</dbReference>
<feature type="compositionally biased region" description="Low complexity" evidence="1">
    <location>
        <begin position="43"/>
        <end position="52"/>
    </location>
</feature>
<evidence type="ECO:0000313" key="3">
    <source>
        <dbReference type="Proteomes" id="UP000054516"/>
    </source>
</evidence>